<evidence type="ECO:0000313" key="2">
    <source>
        <dbReference type="Proteomes" id="UP000827092"/>
    </source>
</evidence>
<name>A0AAV6U1Q3_9ARAC</name>
<dbReference type="AlphaFoldDB" id="A0AAV6U1Q3"/>
<gene>
    <name evidence="1" type="ORF">JTE90_020184</name>
</gene>
<protein>
    <submittedName>
        <fullName evidence="1">Uncharacterized protein</fullName>
    </submittedName>
</protein>
<evidence type="ECO:0000313" key="1">
    <source>
        <dbReference type="EMBL" id="KAG8177904.1"/>
    </source>
</evidence>
<dbReference type="EMBL" id="JAFNEN010000737">
    <property type="protein sequence ID" value="KAG8177904.1"/>
    <property type="molecule type" value="Genomic_DNA"/>
</dbReference>
<dbReference type="Proteomes" id="UP000827092">
    <property type="component" value="Unassembled WGS sequence"/>
</dbReference>
<comment type="caution">
    <text evidence="1">The sequence shown here is derived from an EMBL/GenBank/DDBJ whole genome shotgun (WGS) entry which is preliminary data.</text>
</comment>
<organism evidence="1 2">
    <name type="scientific">Oedothorax gibbosus</name>
    <dbReference type="NCBI Taxonomy" id="931172"/>
    <lineage>
        <taxon>Eukaryota</taxon>
        <taxon>Metazoa</taxon>
        <taxon>Ecdysozoa</taxon>
        <taxon>Arthropoda</taxon>
        <taxon>Chelicerata</taxon>
        <taxon>Arachnida</taxon>
        <taxon>Araneae</taxon>
        <taxon>Araneomorphae</taxon>
        <taxon>Entelegynae</taxon>
        <taxon>Araneoidea</taxon>
        <taxon>Linyphiidae</taxon>
        <taxon>Erigoninae</taxon>
        <taxon>Oedothorax</taxon>
    </lineage>
</organism>
<reference evidence="1 2" key="1">
    <citation type="journal article" date="2022" name="Nat. Ecol. Evol.">
        <title>A masculinizing supergene underlies an exaggerated male reproductive morph in a spider.</title>
        <authorList>
            <person name="Hendrickx F."/>
            <person name="De Corte Z."/>
            <person name="Sonet G."/>
            <person name="Van Belleghem S.M."/>
            <person name="Kostlbacher S."/>
            <person name="Vangestel C."/>
        </authorList>
    </citation>
    <scope>NUCLEOTIDE SEQUENCE [LARGE SCALE GENOMIC DNA]</scope>
    <source>
        <strain evidence="1">W744_W776</strain>
    </source>
</reference>
<sequence>MKLSVTTFRAGAQRLTTLWANQAKPPSNGPSRLSIPSSIEADDEYLLPRRVNSLDSLETPEKIPRTPRSITTLGLSQVRIVI</sequence>
<proteinExistence type="predicted"/>
<keyword evidence="2" id="KW-1185">Reference proteome</keyword>
<accession>A0AAV6U1Q3</accession>